<evidence type="ECO:0000259" key="2">
    <source>
        <dbReference type="SMART" id="SM00065"/>
    </source>
</evidence>
<feature type="domain" description="GAF" evidence="2">
    <location>
        <begin position="339"/>
        <end position="481"/>
    </location>
</feature>
<organism evidence="3">
    <name type="scientific">Aphanomyces invadans</name>
    <dbReference type="NCBI Taxonomy" id="157072"/>
    <lineage>
        <taxon>Eukaryota</taxon>
        <taxon>Sar</taxon>
        <taxon>Stramenopiles</taxon>
        <taxon>Oomycota</taxon>
        <taxon>Saprolegniomycetes</taxon>
        <taxon>Saprolegniales</taxon>
        <taxon>Verrucalvaceae</taxon>
        <taxon>Aphanomyces</taxon>
    </lineage>
</organism>
<dbReference type="AlphaFoldDB" id="A0A024UKD4"/>
<evidence type="ECO:0000256" key="1">
    <source>
        <dbReference type="SAM" id="MobiDB-lite"/>
    </source>
</evidence>
<feature type="domain" description="GAF" evidence="2">
    <location>
        <begin position="125"/>
        <end position="273"/>
    </location>
</feature>
<name>A0A024UKD4_9STRA</name>
<dbReference type="STRING" id="157072.A0A024UKD4"/>
<feature type="region of interest" description="Disordered" evidence="1">
    <location>
        <begin position="1"/>
        <end position="36"/>
    </location>
</feature>
<feature type="region of interest" description="Disordered" evidence="1">
    <location>
        <begin position="68"/>
        <end position="111"/>
    </location>
</feature>
<reference evidence="3" key="1">
    <citation type="submission" date="2013-12" db="EMBL/GenBank/DDBJ databases">
        <title>The Genome Sequence of Aphanomyces invadans NJM9701.</title>
        <authorList>
            <consortium name="The Broad Institute Genomics Platform"/>
            <person name="Russ C."/>
            <person name="Tyler B."/>
            <person name="van West P."/>
            <person name="Dieguez-Uribeondo J."/>
            <person name="Young S.K."/>
            <person name="Zeng Q."/>
            <person name="Gargeya S."/>
            <person name="Fitzgerald M."/>
            <person name="Abouelleil A."/>
            <person name="Alvarado L."/>
            <person name="Chapman S.B."/>
            <person name="Gainer-Dewar J."/>
            <person name="Goldberg J."/>
            <person name="Griggs A."/>
            <person name="Gujja S."/>
            <person name="Hansen M."/>
            <person name="Howarth C."/>
            <person name="Imamovic A."/>
            <person name="Ireland A."/>
            <person name="Larimer J."/>
            <person name="McCowan C."/>
            <person name="Murphy C."/>
            <person name="Pearson M."/>
            <person name="Poon T.W."/>
            <person name="Priest M."/>
            <person name="Roberts A."/>
            <person name="Saif S."/>
            <person name="Shea T."/>
            <person name="Sykes S."/>
            <person name="Wortman J."/>
            <person name="Nusbaum C."/>
            <person name="Birren B."/>
        </authorList>
    </citation>
    <scope>NUCLEOTIDE SEQUENCE [LARGE SCALE GENOMIC DNA]</scope>
    <source>
        <strain evidence="3">NJM9701</strain>
    </source>
</reference>
<protein>
    <recommendedName>
        <fullName evidence="2">GAF domain-containing protein</fullName>
    </recommendedName>
</protein>
<gene>
    <name evidence="3" type="ORF">H310_03668</name>
</gene>
<dbReference type="Gene3D" id="3.30.450.40">
    <property type="match status" value="2"/>
</dbReference>
<dbReference type="RefSeq" id="XP_008865850.1">
    <property type="nucleotide sequence ID" value="XM_008867628.1"/>
</dbReference>
<feature type="region of interest" description="Disordered" evidence="1">
    <location>
        <begin position="271"/>
        <end position="292"/>
    </location>
</feature>
<dbReference type="PANTHER" id="PTHR43102:SF2">
    <property type="entry name" value="GAF DOMAIN-CONTAINING PROTEIN"/>
    <property type="match status" value="1"/>
</dbReference>
<proteinExistence type="predicted"/>
<feature type="compositionally biased region" description="Polar residues" evidence="1">
    <location>
        <begin position="79"/>
        <end position="89"/>
    </location>
</feature>
<dbReference type="EMBL" id="KI913956">
    <property type="protein sequence ID" value="ETW06073.1"/>
    <property type="molecule type" value="Genomic_DNA"/>
</dbReference>
<dbReference type="SUPFAM" id="SSF55781">
    <property type="entry name" value="GAF domain-like"/>
    <property type="match status" value="2"/>
</dbReference>
<evidence type="ECO:0000313" key="3">
    <source>
        <dbReference type="EMBL" id="ETW06073.1"/>
    </source>
</evidence>
<dbReference type="InterPro" id="IPR029016">
    <property type="entry name" value="GAF-like_dom_sf"/>
</dbReference>
<dbReference type="PANTHER" id="PTHR43102">
    <property type="entry name" value="SLR1143 PROTEIN"/>
    <property type="match status" value="1"/>
</dbReference>
<dbReference type="GeneID" id="20080718"/>
<dbReference type="Pfam" id="PF01590">
    <property type="entry name" value="GAF"/>
    <property type="match status" value="2"/>
</dbReference>
<dbReference type="SMART" id="SM00065">
    <property type="entry name" value="GAF"/>
    <property type="match status" value="2"/>
</dbReference>
<feature type="compositionally biased region" description="Polar residues" evidence="1">
    <location>
        <begin position="1"/>
        <end position="27"/>
    </location>
</feature>
<dbReference type="eggNOG" id="ENOG502S4AT">
    <property type="taxonomic scope" value="Eukaryota"/>
</dbReference>
<accession>A0A024UKD4</accession>
<dbReference type="InterPro" id="IPR003018">
    <property type="entry name" value="GAF"/>
</dbReference>
<dbReference type="OrthoDB" id="303614at2759"/>
<sequence length="537" mass="59698">MATSHHVQRSISHNTNHNNVRTTSQTNHGRRSMSHNARRSISYNNNEHLSSSPGSPFKAFFASQEFSAEDYPSPEPQRASATNNQTSAADQRGRRHTTTTSNSWPYPWDAPPVLPREEERLNVLDSYEILDTTPEHVFDMLCAMLVKALRVPIGGISFVDKSRQWCKSSIGLKQTVIPRNVAFCAHTIASTAPLVVLDASLDKRFYMNPLVTGPANLQFYAGAPLVNPAGFVLGTVFVYGHHPEEAVDVAILVKIAKMAMNHLEDRRRAAVSEVRGAPPPTRHRQPSSHQYQYPAPAPPLAPFNHHNVRHNSGVPPTPHALSSNPWQDALRTLDILDMPAELVFDRISGLASTLLQCPIAGVSLLDEDKQWFKAHRGDDVTLTDVAAFCVHVVASTRPLVVLNAAEDARFRKHPLVKRRTNPIRFFAAVPVVTGDGHVIGTVFVMDTVVRQAGHVDLHSLQRLARVAMLHLNQRITYAVTPIVDYSSFVDERAQVFDPHSVAVLPTMTSHGTKQPGGFQRLRTRFLARLFGRQQDHR</sequence>
<dbReference type="VEuPathDB" id="FungiDB:H310_03668"/>